<evidence type="ECO:0000256" key="4">
    <source>
        <dbReference type="ARBA" id="ARBA00022989"/>
    </source>
</evidence>
<reference evidence="9" key="1">
    <citation type="submission" date="2018-12" db="EMBL/GenBank/DDBJ databases">
        <title>Tengunoibacter tsumagoiensis gen. nov., sp. nov., Dictyobacter kobayashii sp. nov., D. alpinus sp. nov., and D. joshuensis sp. nov. and description of Dictyobacteraceae fam. nov. within the order Ktedonobacterales isolated from Tengu-no-mugimeshi.</title>
        <authorList>
            <person name="Wang C.M."/>
            <person name="Zheng Y."/>
            <person name="Sakai Y."/>
            <person name="Toyoda A."/>
            <person name="Minakuchi Y."/>
            <person name="Abe K."/>
            <person name="Yokota A."/>
            <person name="Yabe S."/>
        </authorList>
    </citation>
    <scope>NUCLEOTIDE SEQUENCE [LARGE SCALE GENOMIC DNA]</scope>
    <source>
        <strain evidence="9">Uno11</strain>
    </source>
</reference>
<dbReference type="RefSeq" id="WP_126553268.1">
    <property type="nucleotide sequence ID" value="NZ_BIFS01000001.1"/>
</dbReference>
<dbReference type="PANTHER" id="PTHR38459:SF1">
    <property type="entry name" value="PROPHAGE BACTOPRENOL-LINKED GLUCOSE TRANSLOCASE HOMOLOG"/>
    <property type="match status" value="1"/>
</dbReference>
<evidence type="ECO:0000256" key="2">
    <source>
        <dbReference type="ARBA" id="ARBA00009399"/>
    </source>
</evidence>
<evidence type="ECO:0000313" key="9">
    <source>
        <dbReference type="Proteomes" id="UP000287188"/>
    </source>
</evidence>
<comment type="caution">
    <text evidence="8">The sequence shown here is derived from an EMBL/GenBank/DDBJ whole genome shotgun (WGS) entry which is preliminary data.</text>
</comment>
<proteinExistence type="inferred from homology"/>
<accession>A0A402AR24</accession>
<feature type="transmembrane region" description="Helical" evidence="6">
    <location>
        <begin position="128"/>
        <end position="145"/>
    </location>
</feature>
<evidence type="ECO:0000256" key="6">
    <source>
        <dbReference type="SAM" id="Phobius"/>
    </source>
</evidence>
<gene>
    <name evidence="8" type="ORF">KDK_53420</name>
</gene>
<name>A0A402AR24_9CHLR</name>
<dbReference type="Proteomes" id="UP000287188">
    <property type="component" value="Unassembled WGS sequence"/>
</dbReference>
<feature type="transmembrane region" description="Helical" evidence="6">
    <location>
        <begin position="99"/>
        <end position="122"/>
    </location>
</feature>
<keyword evidence="5 6" id="KW-0472">Membrane</keyword>
<evidence type="ECO:0000256" key="1">
    <source>
        <dbReference type="ARBA" id="ARBA00004141"/>
    </source>
</evidence>
<feature type="transmembrane region" description="Helical" evidence="6">
    <location>
        <begin position="58"/>
        <end position="78"/>
    </location>
</feature>
<sequence>MTTLIKRLFKLRIIRYGLVGGIGIPINVLALYIFKLLLNNFQLTVHPSFIGYHWTVDLNYALASACSFEVSTTINFLLNQIFTYSEQQLHGWHWVRRAARAQVTSLSALLLTFAIGLVLVYGLHVNEFIANPIGIIVVFIYNFFISKHFVFKPTTPITTTEPLSEEDAIQQNKHICGPAAAPFPFSLKKATINTICTFGACPRFPRSRSNK</sequence>
<evidence type="ECO:0000256" key="5">
    <source>
        <dbReference type="ARBA" id="ARBA00023136"/>
    </source>
</evidence>
<feature type="domain" description="GtrA/DPMS transmembrane" evidence="7">
    <location>
        <begin position="15"/>
        <end position="151"/>
    </location>
</feature>
<feature type="transmembrane region" description="Helical" evidence="6">
    <location>
        <begin position="16"/>
        <end position="38"/>
    </location>
</feature>
<protein>
    <recommendedName>
        <fullName evidence="7">GtrA/DPMS transmembrane domain-containing protein</fullName>
    </recommendedName>
</protein>
<dbReference type="PANTHER" id="PTHR38459">
    <property type="entry name" value="PROPHAGE BACTOPRENOL-LINKED GLUCOSE TRANSLOCASE HOMOLOG"/>
    <property type="match status" value="1"/>
</dbReference>
<dbReference type="GO" id="GO:0000271">
    <property type="term" value="P:polysaccharide biosynthetic process"/>
    <property type="evidence" value="ECO:0007669"/>
    <property type="project" value="InterPro"/>
</dbReference>
<comment type="subcellular location">
    <subcellularLocation>
        <location evidence="1">Membrane</location>
        <topology evidence="1">Multi-pass membrane protein</topology>
    </subcellularLocation>
</comment>
<comment type="similarity">
    <text evidence="2">Belongs to the GtrA family.</text>
</comment>
<organism evidence="8 9">
    <name type="scientific">Dictyobacter kobayashii</name>
    <dbReference type="NCBI Taxonomy" id="2014872"/>
    <lineage>
        <taxon>Bacteria</taxon>
        <taxon>Bacillati</taxon>
        <taxon>Chloroflexota</taxon>
        <taxon>Ktedonobacteria</taxon>
        <taxon>Ktedonobacterales</taxon>
        <taxon>Dictyobacteraceae</taxon>
        <taxon>Dictyobacter</taxon>
    </lineage>
</organism>
<keyword evidence="3 6" id="KW-0812">Transmembrane</keyword>
<evidence type="ECO:0000256" key="3">
    <source>
        <dbReference type="ARBA" id="ARBA00022692"/>
    </source>
</evidence>
<dbReference type="InterPro" id="IPR051401">
    <property type="entry name" value="GtrA_CellWall_Glycosyl"/>
</dbReference>
<dbReference type="EMBL" id="BIFS01000001">
    <property type="protein sequence ID" value="GCE21542.1"/>
    <property type="molecule type" value="Genomic_DNA"/>
</dbReference>
<dbReference type="GO" id="GO:0005886">
    <property type="term" value="C:plasma membrane"/>
    <property type="evidence" value="ECO:0007669"/>
    <property type="project" value="TreeGrafter"/>
</dbReference>
<keyword evidence="4 6" id="KW-1133">Transmembrane helix</keyword>
<keyword evidence="9" id="KW-1185">Reference proteome</keyword>
<evidence type="ECO:0000259" key="7">
    <source>
        <dbReference type="Pfam" id="PF04138"/>
    </source>
</evidence>
<dbReference type="AlphaFoldDB" id="A0A402AR24"/>
<dbReference type="InterPro" id="IPR007267">
    <property type="entry name" value="GtrA_DPMS_TM"/>
</dbReference>
<dbReference type="Pfam" id="PF04138">
    <property type="entry name" value="GtrA_DPMS_TM"/>
    <property type="match status" value="1"/>
</dbReference>
<evidence type="ECO:0000313" key="8">
    <source>
        <dbReference type="EMBL" id="GCE21542.1"/>
    </source>
</evidence>
<dbReference type="OrthoDB" id="163111at2"/>